<proteinExistence type="predicted"/>
<protein>
    <submittedName>
        <fullName evidence="1">Uncharacterized protein</fullName>
    </submittedName>
</protein>
<name>A0ABW3UJ88_9BACL</name>
<organism evidence="1 2">
    <name type="scientific">Paenibacillus vulneris</name>
    <dbReference type="NCBI Taxonomy" id="1133364"/>
    <lineage>
        <taxon>Bacteria</taxon>
        <taxon>Bacillati</taxon>
        <taxon>Bacillota</taxon>
        <taxon>Bacilli</taxon>
        <taxon>Bacillales</taxon>
        <taxon>Paenibacillaceae</taxon>
        <taxon>Paenibacillus</taxon>
    </lineage>
</organism>
<evidence type="ECO:0000313" key="1">
    <source>
        <dbReference type="EMBL" id="MFD1219660.1"/>
    </source>
</evidence>
<gene>
    <name evidence="1" type="ORF">ACFQ4B_05985</name>
</gene>
<reference evidence="2" key="1">
    <citation type="journal article" date="2019" name="Int. J. Syst. Evol. Microbiol.">
        <title>The Global Catalogue of Microorganisms (GCM) 10K type strain sequencing project: providing services to taxonomists for standard genome sequencing and annotation.</title>
        <authorList>
            <consortium name="The Broad Institute Genomics Platform"/>
            <consortium name="The Broad Institute Genome Sequencing Center for Infectious Disease"/>
            <person name="Wu L."/>
            <person name="Ma J."/>
        </authorList>
    </citation>
    <scope>NUCLEOTIDE SEQUENCE [LARGE SCALE GENOMIC DNA]</scope>
    <source>
        <strain evidence="2">CCUG 53270</strain>
    </source>
</reference>
<sequence length="143" mass="16874">MKRVVADWYLVHEAEKVGNVSSMTNVVERNRNELNKKLSLYFRSQLPDYKSIFDEDECEDILYTLNTYIEENGINKREMDFSGTDIHLLKITDNLQIKIVISDEYYGGGDYSKYIEIGKFLINEYTTEKDVDKLIEFVTKYLQ</sequence>
<comment type="caution">
    <text evidence="1">The sequence shown here is derived from an EMBL/GenBank/DDBJ whole genome shotgun (WGS) entry which is preliminary data.</text>
</comment>
<accession>A0ABW3UJ88</accession>
<dbReference type="EMBL" id="JBHTLU010000012">
    <property type="protein sequence ID" value="MFD1219660.1"/>
    <property type="molecule type" value="Genomic_DNA"/>
</dbReference>
<dbReference type="Proteomes" id="UP001597180">
    <property type="component" value="Unassembled WGS sequence"/>
</dbReference>
<evidence type="ECO:0000313" key="2">
    <source>
        <dbReference type="Proteomes" id="UP001597180"/>
    </source>
</evidence>
<keyword evidence="2" id="KW-1185">Reference proteome</keyword>
<dbReference type="RefSeq" id="WP_345594837.1">
    <property type="nucleotide sequence ID" value="NZ_BAABJG010000055.1"/>
</dbReference>